<feature type="domain" description="TonB C-terminal" evidence="12">
    <location>
        <begin position="138"/>
        <end position="228"/>
    </location>
</feature>
<dbReference type="NCBIfam" id="TIGR01352">
    <property type="entry name" value="tonB_Cterm"/>
    <property type="match status" value="1"/>
</dbReference>
<keyword evidence="4" id="KW-1003">Cell membrane</keyword>
<dbReference type="SUPFAM" id="SSF74653">
    <property type="entry name" value="TolA/TonB C-terminal domain"/>
    <property type="match status" value="1"/>
</dbReference>
<dbReference type="Proteomes" id="UP000070633">
    <property type="component" value="Unassembled WGS sequence"/>
</dbReference>
<evidence type="ECO:0000313" key="14">
    <source>
        <dbReference type="Proteomes" id="UP000070633"/>
    </source>
</evidence>
<feature type="transmembrane region" description="Helical" evidence="11">
    <location>
        <begin position="16"/>
        <end position="34"/>
    </location>
</feature>
<keyword evidence="5" id="KW-0997">Cell inner membrane</keyword>
<evidence type="ECO:0000256" key="8">
    <source>
        <dbReference type="ARBA" id="ARBA00022989"/>
    </source>
</evidence>
<accession>A0ABR5TK81</accession>
<evidence type="ECO:0000256" key="5">
    <source>
        <dbReference type="ARBA" id="ARBA00022519"/>
    </source>
</evidence>
<organism evidence="13 14">
    <name type="scientific">candidate division MSBL1 archaeon SCGC-AAA382M17</name>
    <dbReference type="NCBI Taxonomy" id="1698284"/>
    <lineage>
        <taxon>Archaea</taxon>
        <taxon>Methanobacteriati</taxon>
        <taxon>Methanobacteriota</taxon>
        <taxon>candidate division MSBL1</taxon>
    </lineage>
</organism>
<protein>
    <submittedName>
        <fullName evidence="13">Energy transducer TonB</fullName>
    </submittedName>
</protein>
<proteinExistence type="inferred from homology"/>
<dbReference type="InterPro" id="IPR037682">
    <property type="entry name" value="TonB_C"/>
</dbReference>
<evidence type="ECO:0000256" key="9">
    <source>
        <dbReference type="ARBA" id="ARBA00023136"/>
    </source>
</evidence>
<evidence type="ECO:0000256" key="10">
    <source>
        <dbReference type="SAM" id="MobiDB-lite"/>
    </source>
</evidence>
<gene>
    <name evidence="13" type="ORF">AKJ55_00260</name>
</gene>
<evidence type="ECO:0000256" key="7">
    <source>
        <dbReference type="ARBA" id="ARBA00022927"/>
    </source>
</evidence>
<keyword evidence="6 11" id="KW-0812">Transmembrane</keyword>
<evidence type="ECO:0000259" key="12">
    <source>
        <dbReference type="PROSITE" id="PS52015"/>
    </source>
</evidence>
<reference evidence="13 14" key="1">
    <citation type="journal article" date="2016" name="Sci. Rep.">
        <title>Metabolic traits of an uncultured archaeal lineage -MSBL1- from brine pools of the Red Sea.</title>
        <authorList>
            <person name="Mwirichia R."/>
            <person name="Alam I."/>
            <person name="Rashid M."/>
            <person name="Vinu M."/>
            <person name="Ba-Alawi W."/>
            <person name="Anthony Kamau A."/>
            <person name="Kamanda Ngugi D."/>
            <person name="Goker M."/>
            <person name="Klenk H.P."/>
            <person name="Bajic V."/>
            <person name="Stingl U."/>
        </authorList>
    </citation>
    <scope>NUCLEOTIDE SEQUENCE [LARGE SCALE GENOMIC DNA]</scope>
    <source>
        <strain evidence="13">SCGC-AAA382M17</strain>
    </source>
</reference>
<evidence type="ECO:0000256" key="3">
    <source>
        <dbReference type="ARBA" id="ARBA00022448"/>
    </source>
</evidence>
<dbReference type="PANTHER" id="PTHR33446">
    <property type="entry name" value="PROTEIN TONB-RELATED"/>
    <property type="match status" value="1"/>
</dbReference>
<comment type="similarity">
    <text evidence="2">Belongs to the TonB family.</text>
</comment>
<evidence type="ECO:0000313" key="13">
    <source>
        <dbReference type="EMBL" id="KXB08906.1"/>
    </source>
</evidence>
<comment type="caution">
    <text evidence="13">The sequence shown here is derived from an EMBL/GenBank/DDBJ whole genome shotgun (WGS) entry which is preliminary data.</text>
</comment>
<keyword evidence="8 11" id="KW-1133">Transmembrane helix</keyword>
<dbReference type="Gene3D" id="3.30.1150.10">
    <property type="match status" value="1"/>
</dbReference>
<dbReference type="InterPro" id="IPR006260">
    <property type="entry name" value="TonB/TolA_C"/>
</dbReference>
<keyword evidence="7" id="KW-0653">Protein transport</keyword>
<dbReference type="PRINTS" id="PR01374">
    <property type="entry name" value="TONBPROTEIN"/>
</dbReference>
<comment type="subcellular location">
    <subcellularLocation>
        <location evidence="1">Cell inner membrane</location>
        <topology evidence="1">Single-pass membrane protein</topology>
        <orientation evidence="1">Periplasmic side</orientation>
    </subcellularLocation>
</comment>
<evidence type="ECO:0000256" key="1">
    <source>
        <dbReference type="ARBA" id="ARBA00004383"/>
    </source>
</evidence>
<evidence type="ECO:0000256" key="11">
    <source>
        <dbReference type="SAM" id="Phobius"/>
    </source>
</evidence>
<sequence length="228" mass="25746">MEYKKSKKADLENKKNLFLEIGFVVALGLVLLAFEWSTSPEKVEGFQQENEEDIVQEDVPITRQKKEKEPPPPPPQSTDVLNIVDDDVEIEDELRLEETEADENTEVSIDAFAQEEEEEEEEEQIFVVVEDMPQFKGGGINAFRKYVQENIEYPTVAAENGIEGTVFIKFVVDTDGDISSVTVMRGVDPALNEEAKSAIRGAPKWEPGQQRGEPVKVQFTIPIVFKLQ</sequence>
<dbReference type="EMBL" id="LHYI01000003">
    <property type="protein sequence ID" value="KXB08906.1"/>
    <property type="molecule type" value="Genomic_DNA"/>
</dbReference>
<dbReference type="InterPro" id="IPR051045">
    <property type="entry name" value="TonB-dependent_transducer"/>
</dbReference>
<evidence type="ECO:0000256" key="4">
    <source>
        <dbReference type="ARBA" id="ARBA00022475"/>
    </source>
</evidence>
<dbReference type="InterPro" id="IPR003538">
    <property type="entry name" value="TonB"/>
</dbReference>
<keyword evidence="14" id="KW-1185">Reference proteome</keyword>
<evidence type="ECO:0000256" key="2">
    <source>
        <dbReference type="ARBA" id="ARBA00006555"/>
    </source>
</evidence>
<evidence type="ECO:0000256" key="6">
    <source>
        <dbReference type="ARBA" id="ARBA00022692"/>
    </source>
</evidence>
<feature type="region of interest" description="Disordered" evidence="10">
    <location>
        <begin position="43"/>
        <end position="81"/>
    </location>
</feature>
<dbReference type="PROSITE" id="PS52015">
    <property type="entry name" value="TONB_CTD"/>
    <property type="match status" value="1"/>
</dbReference>
<name>A0ABR5TK81_9EURY</name>
<keyword evidence="3" id="KW-0813">Transport</keyword>
<dbReference type="Pfam" id="PF03544">
    <property type="entry name" value="TonB_C"/>
    <property type="match status" value="1"/>
</dbReference>
<keyword evidence="9 11" id="KW-0472">Membrane</keyword>
<dbReference type="PANTHER" id="PTHR33446:SF2">
    <property type="entry name" value="PROTEIN TONB"/>
    <property type="match status" value="1"/>
</dbReference>